<sequence length="300" mass="33986">MSSRLAVRAQMERYIAELPEAQHYKMYYNIISAAISITVLFAEYFQTLELEVELVWPSEWSLVKFLYFTNRMMPFIAIPFSLLYNMAPTPSPSFCKSVFLVCCIGIWSCIIISEAVLYIRLYALAGRGRKMRWFLICNAFCGIKVAFTGGFLLTILYVTSGSWNGSQSSKVVPGCFGNMSGQGHLLLVAYLLILYSGLMTMAFCVYFGLKVYWKSKPSPLIRIFYRDGTFYFVALAVMSIANGAAALFLPSRFRFLLTPPQAVMHSTLAIRMILHLREESRQELGITSVSEIIFNTQHPA</sequence>
<proteinExistence type="predicted"/>
<dbReference type="AlphaFoldDB" id="A0A5C3KRD6"/>
<keyword evidence="1" id="KW-0812">Transmembrane</keyword>
<accession>A0A5C3KRD6</accession>
<feature type="domain" description="DUF6533" evidence="2">
    <location>
        <begin position="33"/>
        <end position="76"/>
    </location>
</feature>
<reference evidence="3 4" key="1">
    <citation type="journal article" date="2019" name="Nat. Ecol. Evol.">
        <title>Megaphylogeny resolves global patterns of mushroom evolution.</title>
        <authorList>
            <person name="Varga T."/>
            <person name="Krizsan K."/>
            <person name="Foldi C."/>
            <person name="Dima B."/>
            <person name="Sanchez-Garcia M."/>
            <person name="Sanchez-Ramirez S."/>
            <person name="Szollosi G.J."/>
            <person name="Szarkandi J.G."/>
            <person name="Papp V."/>
            <person name="Albert L."/>
            <person name="Andreopoulos W."/>
            <person name="Angelini C."/>
            <person name="Antonin V."/>
            <person name="Barry K.W."/>
            <person name="Bougher N.L."/>
            <person name="Buchanan P."/>
            <person name="Buyck B."/>
            <person name="Bense V."/>
            <person name="Catcheside P."/>
            <person name="Chovatia M."/>
            <person name="Cooper J."/>
            <person name="Damon W."/>
            <person name="Desjardin D."/>
            <person name="Finy P."/>
            <person name="Geml J."/>
            <person name="Haridas S."/>
            <person name="Hughes K."/>
            <person name="Justo A."/>
            <person name="Karasinski D."/>
            <person name="Kautmanova I."/>
            <person name="Kiss B."/>
            <person name="Kocsube S."/>
            <person name="Kotiranta H."/>
            <person name="LaButti K.M."/>
            <person name="Lechner B.E."/>
            <person name="Liimatainen K."/>
            <person name="Lipzen A."/>
            <person name="Lukacs Z."/>
            <person name="Mihaltcheva S."/>
            <person name="Morgado L.N."/>
            <person name="Niskanen T."/>
            <person name="Noordeloos M.E."/>
            <person name="Ohm R.A."/>
            <person name="Ortiz-Santana B."/>
            <person name="Ovrebo C."/>
            <person name="Racz N."/>
            <person name="Riley R."/>
            <person name="Savchenko A."/>
            <person name="Shiryaev A."/>
            <person name="Soop K."/>
            <person name="Spirin V."/>
            <person name="Szebenyi C."/>
            <person name="Tomsovsky M."/>
            <person name="Tulloss R.E."/>
            <person name="Uehling J."/>
            <person name="Grigoriev I.V."/>
            <person name="Vagvolgyi C."/>
            <person name="Papp T."/>
            <person name="Martin F.M."/>
            <person name="Miettinen O."/>
            <person name="Hibbett D.S."/>
            <person name="Nagy L.G."/>
        </authorList>
    </citation>
    <scope>NUCLEOTIDE SEQUENCE [LARGE SCALE GENOMIC DNA]</scope>
    <source>
        <strain evidence="3 4">CBS 121175</strain>
    </source>
</reference>
<protein>
    <recommendedName>
        <fullName evidence="2">DUF6533 domain-containing protein</fullName>
    </recommendedName>
</protein>
<organism evidence="3 4">
    <name type="scientific">Coprinopsis marcescibilis</name>
    <name type="common">Agaric fungus</name>
    <name type="synonym">Psathyrella marcescibilis</name>
    <dbReference type="NCBI Taxonomy" id="230819"/>
    <lineage>
        <taxon>Eukaryota</taxon>
        <taxon>Fungi</taxon>
        <taxon>Dikarya</taxon>
        <taxon>Basidiomycota</taxon>
        <taxon>Agaricomycotina</taxon>
        <taxon>Agaricomycetes</taxon>
        <taxon>Agaricomycetidae</taxon>
        <taxon>Agaricales</taxon>
        <taxon>Agaricineae</taxon>
        <taxon>Psathyrellaceae</taxon>
        <taxon>Coprinopsis</taxon>
    </lineage>
</organism>
<keyword evidence="1" id="KW-1133">Transmembrane helix</keyword>
<dbReference type="Pfam" id="PF20151">
    <property type="entry name" value="DUF6533"/>
    <property type="match status" value="1"/>
</dbReference>
<evidence type="ECO:0000313" key="3">
    <source>
        <dbReference type="EMBL" id="TFK22974.1"/>
    </source>
</evidence>
<keyword evidence="1" id="KW-0472">Membrane</keyword>
<dbReference type="InterPro" id="IPR045340">
    <property type="entry name" value="DUF6533"/>
</dbReference>
<feature type="transmembrane region" description="Helical" evidence="1">
    <location>
        <begin position="230"/>
        <end position="249"/>
    </location>
</feature>
<evidence type="ECO:0000259" key="2">
    <source>
        <dbReference type="Pfam" id="PF20151"/>
    </source>
</evidence>
<feature type="transmembrane region" description="Helical" evidence="1">
    <location>
        <begin position="98"/>
        <end position="121"/>
    </location>
</feature>
<name>A0A5C3KRD6_COPMA</name>
<feature type="transmembrane region" description="Helical" evidence="1">
    <location>
        <begin position="133"/>
        <end position="158"/>
    </location>
</feature>
<evidence type="ECO:0000256" key="1">
    <source>
        <dbReference type="SAM" id="Phobius"/>
    </source>
</evidence>
<dbReference type="STRING" id="230819.A0A5C3KRD6"/>
<dbReference type="OrthoDB" id="2958007at2759"/>
<feature type="transmembrane region" description="Helical" evidence="1">
    <location>
        <begin position="26"/>
        <end position="45"/>
    </location>
</feature>
<dbReference type="Proteomes" id="UP000307440">
    <property type="component" value="Unassembled WGS sequence"/>
</dbReference>
<evidence type="ECO:0000313" key="4">
    <source>
        <dbReference type="Proteomes" id="UP000307440"/>
    </source>
</evidence>
<dbReference type="EMBL" id="ML210228">
    <property type="protein sequence ID" value="TFK22974.1"/>
    <property type="molecule type" value="Genomic_DNA"/>
</dbReference>
<keyword evidence="4" id="KW-1185">Reference proteome</keyword>
<feature type="transmembrane region" description="Helical" evidence="1">
    <location>
        <begin position="187"/>
        <end position="209"/>
    </location>
</feature>
<gene>
    <name evidence="3" type="ORF">FA15DRAFT_705889</name>
</gene>